<keyword evidence="4 12" id="KW-0732">Signal</keyword>
<keyword evidence="9" id="KW-0064">Aspartyl protease</keyword>
<dbReference type="SUPFAM" id="SSF50630">
    <property type="entry name" value="Acid proteases"/>
    <property type="match status" value="2"/>
</dbReference>
<name>A0A3M6VAH3_9STRA</name>
<feature type="domain" description="Peptidase A1" evidence="13">
    <location>
        <begin position="779"/>
        <end position="1118"/>
    </location>
</feature>
<dbReference type="Pfam" id="PF14541">
    <property type="entry name" value="TAXi_C"/>
    <property type="match status" value="1"/>
</dbReference>
<dbReference type="FunFam" id="2.40.70.10:FF:000225">
    <property type="entry name" value="Predicted protein"/>
    <property type="match status" value="1"/>
</dbReference>
<evidence type="ECO:0000256" key="6">
    <source>
        <dbReference type="ARBA" id="ARBA00022989"/>
    </source>
</evidence>
<evidence type="ECO:0000256" key="2">
    <source>
        <dbReference type="ARBA" id="ARBA00022670"/>
    </source>
</evidence>
<keyword evidence="15" id="KW-1185">Reference proteome</keyword>
<dbReference type="GO" id="GO:0012505">
    <property type="term" value="C:endomembrane system"/>
    <property type="evidence" value="ECO:0007669"/>
    <property type="project" value="UniProtKB-SubCell"/>
</dbReference>
<dbReference type="GO" id="GO:0006508">
    <property type="term" value="P:proteolysis"/>
    <property type="evidence" value="ECO:0007669"/>
    <property type="project" value="UniProtKB-KW"/>
</dbReference>
<feature type="region of interest" description="Disordered" evidence="10">
    <location>
        <begin position="1224"/>
        <end position="1248"/>
    </location>
</feature>
<dbReference type="GO" id="GO:0004190">
    <property type="term" value="F:aspartic-type endopeptidase activity"/>
    <property type="evidence" value="ECO:0007669"/>
    <property type="project" value="UniProtKB-KW"/>
</dbReference>
<gene>
    <name evidence="14" type="ORF">DD238_005075</name>
</gene>
<dbReference type="Pfam" id="PF14543">
    <property type="entry name" value="TAXi_N"/>
    <property type="match status" value="1"/>
</dbReference>
<feature type="compositionally biased region" description="Basic and acidic residues" evidence="10">
    <location>
        <begin position="645"/>
        <end position="673"/>
    </location>
</feature>
<feature type="domain" description="Peptidase A1" evidence="13">
    <location>
        <begin position="64"/>
        <end position="408"/>
    </location>
</feature>
<evidence type="ECO:0000256" key="11">
    <source>
        <dbReference type="SAM" id="Phobius"/>
    </source>
</evidence>
<feature type="signal peptide" evidence="12">
    <location>
        <begin position="1"/>
        <end position="22"/>
    </location>
</feature>
<evidence type="ECO:0000256" key="3">
    <source>
        <dbReference type="ARBA" id="ARBA00022692"/>
    </source>
</evidence>
<dbReference type="InterPro" id="IPR032861">
    <property type="entry name" value="TAXi_N"/>
</dbReference>
<evidence type="ECO:0000313" key="15">
    <source>
        <dbReference type="Proteomes" id="UP000282087"/>
    </source>
</evidence>
<dbReference type="InterPro" id="IPR033121">
    <property type="entry name" value="PEPTIDASE_A1"/>
</dbReference>
<feature type="compositionally biased region" description="Basic and acidic residues" evidence="10">
    <location>
        <begin position="680"/>
        <end position="697"/>
    </location>
</feature>
<keyword evidence="2 9" id="KW-0645">Protease</keyword>
<dbReference type="PANTHER" id="PTHR13683:SF375">
    <property type="entry name" value="PEPTIDASE A1 DOMAIN-CONTAINING PROTEIN"/>
    <property type="match status" value="1"/>
</dbReference>
<feature type="transmembrane region" description="Helical" evidence="11">
    <location>
        <begin position="1180"/>
        <end position="1202"/>
    </location>
</feature>
<dbReference type="Gene3D" id="2.40.70.10">
    <property type="entry name" value="Acid Proteases"/>
    <property type="match status" value="4"/>
</dbReference>
<dbReference type="AlphaFoldDB" id="A0A3M6VAH3"/>
<dbReference type="STRING" id="542832.A0A3M6VAH3"/>
<dbReference type="VEuPathDB" id="FungiDB:DD237_005233"/>
<evidence type="ECO:0000256" key="12">
    <source>
        <dbReference type="SAM" id="SignalP"/>
    </source>
</evidence>
<sequence length="1266" mass="137482">MKRPFIGISMLLAAILTLSTLAASMTMELHRISNDIHPEKYARRLYTQDKAPEVVPLHLGLGTHYTWVYVGSPPQRASVIVDTGSLLMAFPCSGCDGCGNHTDQPFLADNSSTLVHVTCSQETFFKCKDCQEKSNACAISQSYLEGSTWRATVVEDVVYLGGESSFQDMAMRNKYGTIFQFGCQSSETGLFVKQVADGIMGLSNSEHHIIAKLYRETKISSNLFSLCFVEDGGTMSIGQPHTVAHRGNISYVKLIPDRSDAHLYRVHMTDVRIGGKSINADEEDFTRGHFIVDSGTTDSYLPLRMRTQFMTLFKEISGRDYQTGDSCEGYTNEDLASLPPIQLVMEAYGDEKEEVVLNIPPEQYLMRTGGHFCGNIYLSENSGGVIGASLMMNRDVIFDNGNQRVGFVDADCAYKEASKPTVTLSDSNKTTSISEGKEMTKGLDTIGVLPSAAPAVGDTSAPTAGASDTIAVLPSTTPAVSDTSASAAGPAPAVQSTSDVTSPSVAETNVERIPVPVVSEPTTTTASTPLTTTDSDTAALNAALSAGDPTISTMPENMTTMPQSFSSADMGDSNSKEKVSGTHPLVLTIVGAVLVVGFLLVVLITVSRRRKKTSKDQLWSRVKGDEENEEEEEDEDEEEEFGLAHNDEKKPSMKHQRVDQEEKDDDDAHQRSSDEEDEVFDRKSMQDESKTDNHTLSDDMEDNTVSMHGICRCCCNMDLCPHKLLKIPLYKQQQPSMELPHRLAHQQARAHRRALEEANIVNVTFAWSESSLGVGYGTHYAEIYLGIPAQRASVIVDTGSHLTALPCSTCTGCGQHTDPIYDVSKSTTATYLACHDFDSCRSCEQDRCYISQSYTEGSMWEAVMVDELVWVGGLSSHSGEMDGVLKTFGFRFPVGCQTKETGLFITQKENGIMGLGRHHSTVMSYMLKAGRVTHDLFALCFASDGGELVFGGVDYSHHTSAVAYTPLLKDSFASYPVHVRDILVNGVSLGIDDKTINSGKGVIVDSGTTDTFFAAKGNRRFMRAFERAAGGLDYTEQRMKLSDEELKALPVISIVLSGMKGDGSDDVQLDLPASKYLTIADDGGSYSSNVHFSERSGGGIMIGLDVIFDTENNRVGFADSHCGKSHRSTSRVSLDTADQRTSETSTPIAPTTVPNDSIDIPTSLSAGLITRQASSNIGAFIANVIFISLIGVALGVIIWAKWRMRAWSRIPSSAPPADIESMLTSNEIENQPPLSSSSEGSPLRAARKAWSPTFTIGLNREDDDDE</sequence>
<feature type="chain" id="PRO_5018139613" description="Peptidase A1 domain-containing protein" evidence="12">
    <location>
        <begin position="23"/>
        <end position="1266"/>
    </location>
</feature>
<evidence type="ECO:0000256" key="7">
    <source>
        <dbReference type="ARBA" id="ARBA00023136"/>
    </source>
</evidence>
<dbReference type="PANTHER" id="PTHR13683">
    <property type="entry name" value="ASPARTYL PROTEASES"/>
    <property type="match status" value="1"/>
</dbReference>
<feature type="region of interest" description="Disordered" evidence="10">
    <location>
        <begin position="479"/>
        <end position="507"/>
    </location>
</feature>
<evidence type="ECO:0000256" key="1">
    <source>
        <dbReference type="ARBA" id="ARBA00007447"/>
    </source>
</evidence>
<dbReference type="InterPro" id="IPR001461">
    <property type="entry name" value="Aspartic_peptidase_A1"/>
</dbReference>
<keyword evidence="5 9" id="KW-0378">Hydrolase</keyword>
<evidence type="ECO:0000256" key="9">
    <source>
        <dbReference type="RuleBase" id="RU000454"/>
    </source>
</evidence>
<evidence type="ECO:0000256" key="4">
    <source>
        <dbReference type="ARBA" id="ARBA00022729"/>
    </source>
</evidence>
<reference evidence="14 15" key="1">
    <citation type="submission" date="2018-06" db="EMBL/GenBank/DDBJ databases">
        <title>Comparative genomics of downy mildews reveals potential adaptations to biotrophy.</title>
        <authorList>
            <person name="Fletcher K."/>
            <person name="Klosterman S.J."/>
            <person name="Derevnina L."/>
            <person name="Martin F."/>
            <person name="Koike S."/>
            <person name="Reyes Chin-Wo S."/>
            <person name="Mou B."/>
            <person name="Michelmore R."/>
        </authorList>
    </citation>
    <scope>NUCLEOTIDE SEQUENCE [LARGE SCALE GENOMIC DNA]</scope>
    <source>
        <strain evidence="14 15">R14</strain>
    </source>
</reference>
<feature type="region of interest" description="Disordered" evidence="10">
    <location>
        <begin position="1119"/>
        <end position="1156"/>
    </location>
</feature>
<feature type="compositionally biased region" description="Polar residues" evidence="10">
    <location>
        <begin position="1142"/>
        <end position="1156"/>
    </location>
</feature>
<dbReference type="Pfam" id="PF00026">
    <property type="entry name" value="Asp"/>
    <property type="match status" value="1"/>
</dbReference>
<dbReference type="EMBL" id="QLLG01000346">
    <property type="protein sequence ID" value="RMX64015.1"/>
    <property type="molecule type" value="Genomic_DNA"/>
</dbReference>
<dbReference type="InterPro" id="IPR001969">
    <property type="entry name" value="Aspartic_peptidase_AS"/>
</dbReference>
<feature type="region of interest" description="Disordered" evidence="10">
    <location>
        <begin position="614"/>
        <end position="701"/>
    </location>
</feature>
<dbReference type="Proteomes" id="UP000282087">
    <property type="component" value="Unassembled WGS sequence"/>
</dbReference>
<keyword evidence="6 11" id="KW-1133">Transmembrane helix</keyword>
<feature type="compositionally biased region" description="Low complexity" evidence="10">
    <location>
        <begin position="1232"/>
        <end position="1243"/>
    </location>
</feature>
<feature type="transmembrane region" description="Helical" evidence="11">
    <location>
        <begin position="585"/>
        <end position="606"/>
    </location>
</feature>
<feature type="compositionally biased region" description="Acidic residues" evidence="10">
    <location>
        <begin position="626"/>
        <end position="641"/>
    </location>
</feature>
<comment type="caution">
    <text evidence="14">The sequence shown here is derived from an EMBL/GenBank/DDBJ whole genome shotgun (WGS) entry which is preliminary data.</text>
</comment>
<accession>A0A3M6VAH3</accession>
<dbReference type="InterPro" id="IPR021109">
    <property type="entry name" value="Peptidase_aspartic_dom_sf"/>
</dbReference>
<organism evidence="14 15">
    <name type="scientific">Peronospora effusa</name>
    <dbReference type="NCBI Taxonomy" id="542832"/>
    <lineage>
        <taxon>Eukaryota</taxon>
        <taxon>Sar</taxon>
        <taxon>Stramenopiles</taxon>
        <taxon>Oomycota</taxon>
        <taxon>Peronosporomycetes</taxon>
        <taxon>Peronosporales</taxon>
        <taxon>Peronosporaceae</taxon>
        <taxon>Peronospora</taxon>
    </lineage>
</organism>
<dbReference type="PRINTS" id="PR00792">
    <property type="entry name" value="PEPSIN"/>
</dbReference>
<comment type="subcellular location">
    <subcellularLocation>
        <location evidence="8">Endomembrane system</location>
        <topology evidence="8">Single-pass type I membrane protein</topology>
    </subcellularLocation>
</comment>
<dbReference type="InterPro" id="IPR032799">
    <property type="entry name" value="TAXi_C"/>
</dbReference>
<keyword evidence="3 11" id="KW-0812">Transmembrane</keyword>
<evidence type="ECO:0000256" key="10">
    <source>
        <dbReference type="SAM" id="MobiDB-lite"/>
    </source>
</evidence>
<evidence type="ECO:0000256" key="5">
    <source>
        <dbReference type="ARBA" id="ARBA00022801"/>
    </source>
</evidence>
<dbReference type="PROSITE" id="PS51767">
    <property type="entry name" value="PEPTIDASE_A1"/>
    <property type="match status" value="2"/>
</dbReference>
<keyword evidence="7 11" id="KW-0472">Membrane</keyword>
<dbReference type="PROSITE" id="PS00141">
    <property type="entry name" value="ASP_PROTEASE"/>
    <property type="match status" value="1"/>
</dbReference>
<evidence type="ECO:0000313" key="14">
    <source>
        <dbReference type="EMBL" id="RMX64015.1"/>
    </source>
</evidence>
<evidence type="ECO:0000256" key="8">
    <source>
        <dbReference type="ARBA" id="ARBA00046288"/>
    </source>
</evidence>
<comment type="similarity">
    <text evidence="1 9">Belongs to the peptidase A1 family.</text>
</comment>
<feature type="compositionally biased region" description="Polar residues" evidence="10">
    <location>
        <begin position="494"/>
        <end position="507"/>
    </location>
</feature>
<proteinExistence type="inferred from homology"/>
<protein>
    <recommendedName>
        <fullName evidence="13">Peptidase A1 domain-containing protein</fullName>
    </recommendedName>
</protein>
<evidence type="ECO:0000259" key="13">
    <source>
        <dbReference type="PROSITE" id="PS51767"/>
    </source>
</evidence>